<dbReference type="AlphaFoldDB" id="A0A172YBU0"/>
<dbReference type="STRING" id="376489.A5892_03735"/>
<dbReference type="GO" id="GO:1901678">
    <property type="term" value="P:iron coordination entity transport"/>
    <property type="evidence" value="ECO:0007669"/>
    <property type="project" value="UniProtKB-ARBA"/>
</dbReference>
<evidence type="ECO:0000259" key="6">
    <source>
        <dbReference type="PROSITE" id="PS50983"/>
    </source>
</evidence>
<dbReference type="PANTHER" id="PTHR30532">
    <property type="entry name" value="IRON III DICITRATE-BINDING PERIPLASMIC PROTEIN"/>
    <property type="match status" value="1"/>
</dbReference>
<keyword evidence="4" id="KW-0408">Iron</keyword>
<evidence type="ECO:0000256" key="1">
    <source>
        <dbReference type="ARBA" id="ARBA00004196"/>
    </source>
</evidence>
<protein>
    <recommendedName>
        <fullName evidence="6">Fe/B12 periplasmic-binding domain-containing protein</fullName>
    </recommendedName>
</protein>
<dbReference type="PROSITE" id="PS50983">
    <property type="entry name" value="FE_B12_PBP"/>
    <property type="match status" value="1"/>
</dbReference>
<evidence type="ECO:0000256" key="4">
    <source>
        <dbReference type="ARBA" id="ARBA00022496"/>
    </source>
</evidence>
<keyword evidence="5" id="KW-0732">Signal</keyword>
<keyword evidence="4" id="KW-0406">Ion transport</keyword>
<evidence type="ECO:0000313" key="8">
    <source>
        <dbReference type="Proteomes" id="UP000077875"/>
    </source>
</evidence>
<sequence>MLARPLGRFAAAILVPITLLFTGQVLAADGQLRTLDTAHGEIQVPAHPQRVVTLYEAALDATLAVGVEPLGAVATRGGTDVADYIADRAQGVAIVGGPREINLEEVLRQRPDLILASPFLAEADYQRLSRIAPTVVPKHDAERPFGDDYWRKESELFADALGRHDQIEAVFEQLDQRIERLRQQLSPEGDVRVTLMRWNPQGPIVMSDKVFAGDVLRRLGFVAPEIAQTLSSRPHTDMLSLENLGRADGDWLLLATLNAEGRDALAAAQRQPAFQRLEAVRNGHVLTVDGQLWTSAAGPLAAERILDQIEEKMLGEPAADIAAQ</sequence>
<accession>A0A172YBU0</accession>
<dbReference type="Proteomes" id="UP000077875">
    <property type="component" value="Chromosome"/>
</dbReference>
<evidence type="ECO:0000256" key="3">
    <source>
        <dbReference type="ARBA" id="ARBA00022448"/>
    </source>
</evidence>
<evidence type="ECO:0000313" key="7">
    <source>
        <dbReference type="EMBL" id="ANF56684.1"/>
    </source>
</evidence>
<name>A0A172YBU0_9GAMM</name>
<feature type="domain" description="Fe/B12 periplasmic-binding" evidence="6">
    <location>
        <begin position="50"/>
        <end position="317"/>
    </location>
</feature>
<dbReference type="SUPFAM" id="SSF53807">
    <property type="entry name" value="Helical backbone' metal receptor"/>
    <property type="match status" value="1"/>
</dbReference>
<comment type="similarity">
    <text evidence="2">Belongs to the bacterial solute-binding protein 8 family.</text>
</comment>
<reference evidence="7 8" key="1">
    <citation type="submission" date="2016-04" db="EMBL/GenBank/DDBJ databases">
        <title>Complete Genome Sequence of Halotalea alkalilenta IHB B 13600.</title>
        <authorList>
            <person name="Swarnkar M.K."/>
            <person name="Sharma A."/>
            <person name="Kaushal K."/>
            <person name="Soni R."/>
            <person name="Rana S."/>
            <person name="Singh A.K."/>
            <person name="Gulati A."/>
        </authorList>
    </citation>
    <scope>NUCLEOTIDE SEQUENCE [LARGE SCALE GENOMIC DNA]</scope>
    <source>
        <strain evidence="7 8">IHB B 13600</strain>
    </source>
</reference>
<dbReference type="EMBL" id="CP015243">
    <property type="protein sequence ID" value="ANF56684.1"/>
    <property type="molecule type" value="Genomic_DNA"/>
</dbReference>
<dbReference type="Gene3D" id="3.40.50.1980">
    <property type="entry name" value="Nitrogenase molybdenum iron protein domain"/>
    <property type="match status" value="2"/>
</dbReference>
<dbReference type="InterPro" id="IPR002491">
    <property type="entry name" value="ABC_transptr_periplasmic_BD"/>
</dbReference>
<dbReference type="Pfam" id="PF01497">
    <property type="entry name" value="Peripla_BP_2"/>
    <property type="match status" value="1"/>
</dbReference>
<dbReference type="RefSeq" id="WP_064121659.1">
    <property type="nucleotide sequence ID" value="NZ_CP015243.1"/>
</dbReference>
<dbReference type="KEGG" id="haa:A5892_03735"/>
<dbReference type="GO" id="GO:0030288">
    <property type="term" value="C:outer membrane-bounded periplasmic space"/>
    <property type="evidence" value="ECO:0007669"/>
    <property type="project" value="TreeGrafter"/>
</dbReference>
<gene>
    <name evidence="7" type="ORF">A5892_03735</name>
</gene>
<keyword evidence="4" id="KW-0410">Iron transport</keyword>
<evidence type="ECO:0000256" key="2">
    <source>
        <dbReference type="ARBA" id="ARBA00008814"/>
    </source>
</evidence>
<keyword evidence="8" id="KW-1185">Reference proteome</keyword>
<dbReference type="PANTHER" id="PTHR30532:SF1">
    <property type="entry name" value="IRON(3+)-HYDROXAMATE-BINDING PROTEIN FHUD"/>
    <property type="match status" value="1"/>
</dbReference>
<comment type="subcellular location">
    <subcellularLocation>
        <location evidence="1">Cell envelope</location>
    </subcellularLocation>
</comment>
<organism evidence="7 8">
    <name type="scientific">Halotalea alkalilenta</name>
    <dbReference type="NCBI Taxonomy" id="376489"/>
    <lineage>
        <taxon>Bacteria</taxon>
        <taxon>Pseudomonadati</taxon>
        <taxon>Pseudomonadota</taxon>
        <taxon>Gammaproteobacteria</taxon>
        <taxon>Oceanospirillales</taxon>
        <taxon>Halomonadaceae</taxon>
        <taxon>Halotalea</taxon>
    </lineage>
</organism>
<dbReference type="CDD" id="cd01146">
    <property type="entry name" value="FhuD"/>
    <property type="match status" value="1"/>
</dbReference>
<evidence type="ECO:0000256" key="5">
    <source>
        <dbReference type="ARBA" id="ARBA00022729"/>
    </source>
</evidence>
<keyword evidence="3" id="KW-0813">Transport</keyword>
<dbReference type="InterPro" id="IPR051313">
    <property type="entry name" value="Bact_iron-sidero_bind"/>
</dbReference>
<proteinExistence type="inferred from homology"/>